<dbReference type="EMBL" id="WJHE01000220">
    <property type="protein sequence ID" value="MST32136.1"/>
    <property type="molecule type" value="Genomic_DNA"/>
</dbReference>
<feature type="domain" description="Lipoyl-binding" evidence="1">
    <location>
        <begin position="1"/>
        <end position="76"/>
    </location>
</feature>
<sequence length="96" mass="9739">MGEFRMPSLGADMDEGTLTRWLVRPGDRVAKGDIVAVIDTEKSTIEVEIFEGGTVEQLVVPEGTRVPVGTVLARVGAAPSAAAGAGAAAPEGPAPP</sequence>
<name>A0ABW9QRP6_9ACTN</name>
<dbReference type="InterPro" id="IPR011053">
    <property type="entry name" value="Single_hybrid_motif"/>
</dbReference>
<dbReference type="PANTHER" id="PTHR23151:SF90">
    <property type="entry name" value="DIHYDROLIPOYLLYSINE-RESIDUE ACETYLTRANSFERASE COMPONENT OF PYRUVATE DEHYDROGENASE COMPLEX, MITOCHONDRIAL-RELATED"/>
    <property type="match status" value="1"/>
</dbReference>
<gene>
    <name evidence="2" type="ORF">GHK86_05275</name>
</gene>
<reference evidence="2 3" key="1">
    <citation type="submission" date="2019-11" db="EMBL/GenBank/DDBJ databases">
        <title>Acidiferrimicrobium australis gen. nov., sp. nov., an acidophilic and obligately heterotrophic, member of the Actinobacteria that catalyses dissimilatory oxido- reduction of iron isolated from metal-rich acidic water in Chile.</title>
        <authorList>
            <person name="Gonzalez D."/>
            <person name="Huber K."/>
            <person name="Hedrich S."/>
            <person name="Rojas-Villalobos C."/>
            <person name="Quatrini R."/>
            <person name="Dinamarca M.A."/>
            <person name="Schwarz A."/>
            <person name="Canales C."/>
            <person name="Nancucheo I."/>
        </authorList>
    </citation>
    <scope>NUCLEOTIDE SEQUENCE [LARGE SCALE GENOMIC DNA]</scope>
    <source>
        <strain evidence="2 3">USS-CCA1</strain>
    </source>
</reference>
<accession>A0ABW9QRP6</accession>
<dbReference type="InterPro" id="IPR000089">
    <property type="entry name" value="Biotin_lipoyl"/>
</dbReference>
<evidence type="ECO:0000313" key="3">
    <source>
        <dbReference type="Proteomes" id="UP000437736"/>
    </source>
</evidence>
<dbReference type="CDD" id="cd06849">
    <property type="entry name" value="lipoyl_domain"/>
    <property type="match status" value="1"/>
</dbReference>
<dbReference type="Proteomes" id="UP000437736">
    <property type="component" value="Unassembled WGS sequence"/>
</dbReference>
<dbReference type="Gene3D" id="2.40.50.100">
    <property type="match status" value="1"/>
</dbReference>
<dbReference type="PANTHER" id="PTHR23151">
    <property type="entry name" value="DIHYDROLIPOAMIDE ACETYL/SUCCINYL-TRANSFERASE-RELATED"/>
    <property type="match status" value="1"/>
</dbReference>
<evidence type="ECO:0000313" key="2">
    <source>
        <dbReference type="EMBL" id="MST32136.1"/>
    </source>
</evidence>
<dbReference type="Pfam" id="PF00364">
    <property type="entry name" value="Biotin_lipoyl"/>
    <property type="match status" value="1"/>
</dbReference>
<feature type="non-terminal residue" evidence="2">
    <location>
        <position position="96"/>
    </location>
</feature>
<protein>
    <submittedName>
        <fullName evidence="2">Biotin/lipoyl-binding protein</fullName>
    </submittedName>
</protein>
<dbReference type="PROSITE" id="PS50968">
    <property type="entry name" value="BIOTINYL_LIPOYL"/>
    <property type="match status" value="1"/>
</dbReference>
<keyword evidence="3" id="KW-1185">Reference proteome</keyword>
<organism evidence="2 3">
    <name type="scientific">Acidiferrimicrobium australe</name>
    <dbReference type="NCBI Taxonomy" id="2664430"/>
    <lineage>
        <taxon>Bacteria</taxon>
        <taxon>Bacillati</taxon>
        <taxon>Actinomycetota</taxon>
        <taxon>Acidimicrobiia</taxon>
        <taxon>Acidimicrobiales</taxon>
        <taxon>Acidimicrobiaceae</taxon>
        <taxon>Acidiferrimicrobium</taxon>
    </lineage>
</organism>
<comment type="caution">
    <text evidence="2">The sequence shown here is derived from an EMBL/GenBank/DDBJ whole genome shotgun (WGS) entry which is preliminary data.</text>
</comment>
<proteinExistence type="predicted"/>
<dbReference type="InterPro" id="IPR045257">
    <property type="entry name" value="E2/Pdx1"/>
</dbReference>
<dbReference type="SUPFAM" id="SSF51230">
    <property type="entry name" value="Single hybrid motif"/>
    <property type="match status" value="1"/>
</dbReference>
<evidence type="ECO:0000259" key="1">
    <source>
        <dbReference type="PROSITE" id="PS50968"/>
    </source>
</evidence>